<protein>
    <submittedName>
        <fullName evidence="5">Ubiquitin carboxyl-terminal hydrolase puf</fullName>
        <ecNumber evidence="5">3.4.19.12</ecNumber>
    </submittedName>
</protein>
<dbReference type="InterPro" id="IPR038765">
    <property type="entry name" value="Papain-like_cys_pep_sf"/>
</dbReference>
<dbReference type="PANTHER" id="PTHR24006:SF925">
    <property type="entry name" value="UBIQUITINYL HYDROLASE 1"/>
    <property type="match status" value="1"/>
</dbReference>
<keyword evidence="5" id="KW-0378">Hydrolase</keyword>
<dbReference type="InterPro" id="IPR028889">
    <property type="entry name" value="USP"/>
</dbReference>
<evidence type="ECO:0000313" key="5">
    <source>
        <dbReference type="EMBL" id="KAK2954046.1"/>
    </source>
</evidence>
<dbReference type="SUPFAM" id="SSF54001">
    <property type="entry name" value="Cysteine proteinases"/>
    <property type="match status" value="1"/>
</dbReference>
<dbReference type="EC" id="3.4.19.12" evidence="5"/>
<dbReference type="InterPro" id="IPR001394">
    <property type="entry name" value="Peptidase_C19_UCH"/>
</dbReference>
<evidence type="ECO:0000259" key="4">
    <source>
        <dbReference type="PROSITE" id="PS50235"/>
    </source>
</evidence>
<dbReference type="PANTHER" id="PTHR24006">
    <property type="entry name" value="UBIQUITIN CARBOXYL-TERMINAL HYDROLASE"/>
    <property type="match status" value="1"/>
</dbReference>
<keyword evidence="3" id="KW-1133">Transmembrane helix</keyword>
<feature type="compositionally biased region" description="Polar residues" evidence="2">
    <location>
        <begin position="488"/>
        <end position="502"/>
    </location>
</feature>
<feature type="region of interest" description="Disordered" evidence="2">
    <location>
        <begin position="2890"/>
        <end position="2909"/>
    </location>
</feature>
<dbReference type="InterPro" id="IPR018200">
    <property type="entry name" value="USP_CS"/>
</dbReference>
<feature type="region of interest" description="Disordered" evidence="2">
    <location>
        <begin position="3139"/>
        <end position="3214"/>
    </location>
</feature>
<keyword evidence="1" id="KW-0175">Coiled coil</keyword>
<dbReference type="EMBL" id="JARBJD010000083">
    <property type="protein sequence ID" value="KAK2954046.1"/>
    <property type="molecule type" value="Genomic_DNA"/>
</dbReference>
<name>A0ABQ9XPR4_9EUKA</name>
<feature type="region of interest" description="Disordered" evidence="2">
    <location>
        <begin position="1765"/>
        <end position="1797"/>
    </location>
</feature>
<keyword evidence="3" id="KW-0812">Transmembrane</keyword>
<organism evidence="5 6">
    <name type="scientific">Blattamonas nauphoetae</name>
    <dbReference type="NCBI Taxonomy" id="2049346"/>
    <lineage>
        <taxon>Eukaryota</taxon>
        <taxon>Metamonada</taxon>
        <taxon>Preaxostyla</taxon>
        <taxon>Oxymonadida</taxon>
        <taxon>Blattamonas</taxon>
    </lineage>
</organism>
<feature type="compositionally biased region" description="Polar residues" evidence="2">
    <location>
        <begin position="3809"/>
        <end position="3820"/>
    </location>
</feature>
<dbReference type="PROSITE" id="PS00973">
    <property type="entry name" value="USP_2"/>
    <property type="match status" value="1"/>
</dbReference>
<proteinExistence type="predicted"/>
<dbReference type="Proteomes" id="UP001281761">
    <property type="component" value="Unassembled WGS sequence"/>
</dbReference>
<dbReference type="InterPro" id="IPR050164">
    <property type="entry name" value="Peptidase_C19"/>
</dbReference>
<feature type="coiled-coil region" evidence="1">
    <location>
        <begin position="4285"/>
        <end position="4321"/>
    </location>
</feature>
<gene>
    <name evidence="5" type="ORF">BLNAU_11009</name>
</gene>
<comment type="caution">
    <text evidence="5">The sequence shown here is derived from an EMBL/GenBank/DDBJ whole genome shotgun (WGS) entry which is preliminary data.</text>
</comment>
<feature type="region of interest" description="Disordered" evidence="2">
    <location>
        <begin position="487"/>
        <end position="526"/>
    </location>
</feature>
<feature type="compositionally biased region" description="Polar residues" evidence="2">
    <location>
        <begin position="3164"/>
        <end position="3178"/>
    </location>
</feature>
<feature type="transmembrane region" description="Helical" evidence="3">
    <location>
        <begin position="1356"/>
        <end position="1378"/>
    </location>
</feature>
<evidence type="ECO:0000256" key="2">
    <source>
        <dbReference type="SAM" id="MobiDB-lite"/>
    </source>
</evidence>
<feature type="compositionally biased region" description="Basic and acidic residues" evidence="2">
    <location>
        <begin position="975"/>
        <end position="991"/>
    </location>
</feature>
<dbReference type="Gene3D" id="3.90.70.10">
    <property type="entry name" value="Cysteine proteinases"/>
    <property type="match status" value="1"/>
</dbReference>
<feature type="compositionally biased region" description="Basic and acidic residues" evidence="2">
    <location>
        <begin position="2890"/>
        <end position="2900"/>
    </location>
</feature>
<keyword evidence="6" id="KW-1185">Reference proteome</keyword>
<accession>A0ABQ9XPR4</accession>
<evidence type="ECO:0000256" key="3">
    <source>
        <dbReference type="SAM" id="Phobius"/>
    </source>
</evidence>
<sequence length="4431" mass="503076">MNLFKQIVSPMNSFFSTTLNLGTVPLEKPYKLRTVILMIETLTRIVTQAYFVLHVLSNFFSLPPTLTTKLKDHRQSYIPEVPHVKDKQEQNIVLSIQKILATIPCFLQFPHLGLESHSFYDNVISADDISLLCSFLTTTITKNFQTGFKEVIRALLILLRFVAPEDPTSPLICVLSRDLHQSLTTYLATAITELRNKETLEMLLHMFSLSIPMSFVNSHLLPPIMSLLITLEAVYHTNLVNDSKAMKGFDHKQAIQESKKDIYNLIEKTNLFDNLLMNLNHIRSRIVALEGTKESMIRKSNSLFPDALQKSYFGFSTYSKHISELQDVVIHIFSLYFIKELTATSTSTTPEVGVITTRNRSGSTAKLLGTMDKKEKGNKNDVIFSVSLNKIWSEVVMGSLTESEAEEWVDKLIGCVSSCVQTHLPAQSRWSRQSTNKEHTEIVFMQLVKSLVPTNSISKTVKAPLPTTDDIINSPSSLSMGVLKPKINTHSQTARQSRLSIATTDKDTPPIPPDSIATPPGTPTKTVAVENKRKSSFLSRIGSALTLGRSQSPPDDSDIDSKLPTSPNALSPSMSSVMLLHKSQNLLDLTEFDPSIIPHVGTILKSLFIHANLAAGGLKKNSNGSFELEKLFHDDDDTILLFDELWECGLNWPTSSEPNLAPSLLRFSEEPIELNPCLDILFNLLAPPVKANRFTALHEKCLNTIISSISSEGTAIPLKDDSVYTLPEQIIRTENSLSILLPFTHLFKPSTTPQQSVEKPIPATELIKLYLLIEPYGRTQISMNREDTFQVLRVRIASYFDVSPPSAIRLQFQGQNLSHSMMKVFEVMQIHEAEADLRISVLPTDLSSEAVDDYAKAGIPHMLADTQDPLNNLARFYPKTPPVRRTTHPRNGTIPLAKNLRVLESTSSILSIECRKLAPIYGIVFNVLDQIMKSKKGTNWGLLLDPPKELPSSFTPQSSPKWAESQRVAPPPSQDDVKEKDDEKDEKEKGSEVVSDLCDVLTALNFLRGIADRHDVDTITRSADAEIKTYIQTKTTNYVEFTTMSELNIVHFCFYLTVNGCISAIIALLQQYPLITRSSTFLPSPPRTLPFSIIAGSLRILGAFLDTPESSKSQRGVVSPRVLNENLAKYAFELVPVSIQSITIKSEDGGLPFTLHQPNAVLFFLRLVQIVCLLFSGVSIEMPLLIRPPKTRPTEFTVNTPEIPVTPFNICSITTQYQLEFQSPARILSKPNFFFDLISMPQDEFELLINDHRRFVDYTNRNFRSFLIGPRNDSQPSPIIPMLNPVTPESKAIDIDGVGPGFGVYKITSIEDVLILLSMESLRTDIFDLTEGEFQSAQIDSLNLLISLMKAHRKDLLPIVASVSFAPTLFFLLIVLGLSKHSSTLHSLVVRLLTGIFEKRETDPFLMQCQLVLFRTLLDFVVILCTINPPSWLGPNLLASVIEHFFTPITSLFLPFVFSTTLPWAGKCMEHLCLTLAMLTRFASSITFSSSPSEPENDPKQIVSASPRELVRLEPSPSASRSSNSFESSLLFHSSLSPFVPVTFLYQLINGSRLRQLTGTTRLSRAIAHTSQTGYGARFLLGTFFTQLFDIDPKVAKSFENYELQKDLEEQRHRAYKKWKDTKTDETQPIPQDDDEQIPQVPYKPDPTLMNYSDEKLDDVYTRYLIFRTIYVVCSTYDPVLELMAQHFRYLMECEELRLYPLFWGPTPTFQFSYSNYSKPLTNRYIGLFNPSILCYMNTTIAQLFMHTQFRYTILKWDGENCDGIGSDDEEDSEESNPSQKPSPDPSKQEEIEKETRTTRNELLRLYRAIREVFVQLQENRREPYTHLAPIVKAFKGRNGEPVDLRVQADMSEFLVTLFDKLEAFVKIQNAPDFISRFFSGKTNSQIICQEGHVSEHNENFTAIQVDVRKVGSLDASLTQLIKGEIIPGYQCTGCGHPVSCVKRSLFKDLPNTLIFHLRRFSYTSDGIPMKVNDRFVFPIDDLNMEPYMRETIVSEEGDRPDVESLFREAHSQRWKDYSNSEQKSQRTAPIHKDRNRDYYQYELVGVVCHNGTLNSGHYYSLIKERESPHKWFTFNDAHVSPYSPERIPADCFGGRMMAGDVDPNVHSMVKKGQLSRVSLNKRHSAFMLIYQRKHPVNDWEKEEKLKSEMDVLTKLTSGDHPPRRAFPSSFSFFNLANPLSQDEARAIIPRSLLLRLRLAHSSKDVNKSSVRAILLKDLNQPLFDQLERKREQQVFQPFFARVVGRMFASIRDLMITRDRRVEESGTFKFLLAFIRLLLGPFAHFRLGLEADTFSNWLEDYGLRMMQFPMLPYRILEHYVQLQRREEAAVAEDMQNKLDDVSGGSLEDEFSGWKWGEEKQRIKSRRRNSCISLNNHHTPRIITHRNQTRFFSAAEQTVRRTRVAFQIPPDDPIKSAQTFTCQTIQPLIQIVFHCPDVQRVVSVTRFFTQVVISAHQNILVEMYASKDSQKDENRPPMTKTFVRTILSEYKDVKDQMHTLIAFFTGLFTSLHSEVLCLGTSRLAVSLNNLLMLLIFLRDVAAHPLIATALHASQALQHFADLLISSAPTTFKHENTYSALKNSTDVTIPNDWEESTFPWVRKARTLPLSLERLEFLQKMQNRMGNGIQSAKLGMDWAMDGRVLDAIMSVMIVIHCNTLAESVDEARSILRVDQTSSDDPTASVLFPESKNLKTQDCYMSNHLVRHLSRNGDPTLAFTLYLAAIGSDSILHGFSEVHRDSILLFINEHFTSFKVSMYKSKIHAYTTQLPILMNLLAFEVDPSKLSDQSKKCYESFNTLRAPFIPHLLHLIQLQPHPSSSHAVQLLQKQMPNGFIGLVCALTHAALHSRFVSTTLLHCQEIVGFSSFLVSGPPIIRELVSRLFRACTLQKRVNHDPNKQHEPDPEVVIPPPLTGDDKNPYISMTYRTPFESVKYSRISSFFTVPFFEIRNETLFMNVETLSSPSFGIGFPTTITSNAASSTGGPRTCYSSNMSKTSLLVPHSDGNKTSLYSFRRSFFDQFVVNPNTTSQNGSEGRKEGDSANQKASLKFTIKHPLFYLYQSLYVGLNWVEEAIGLTLDPQLPFTAEHSASREYETSTGLERGDAFTNAARFVQVEPVDDLPQFFTDFSQHFGPKRIPVKQVKMKKIADEEKEEKKETKTERTSDTKPLSQSQHITPTQDTKPAQPALSKSHPNMTGGPPPAFSPPVNASTSNKALEVPWKKKSTENTMVTPGEKVQVTGISLLDDPIRPIYPGYLTMHSDDILILTNPNPKKPETFDRQPPPNVERVEDSPLVFIPTLLSRLDKQSLTYCYNLVQAHQSVQREPAGASHGGVAFFAAPINPAGYDMSIPAMLLVCDEDLREKAIELILPKVVDGIEYRQESIQSDVTKKNILDTILALLNFLLRSNRENTLVTRVITAKRIDDDGFETYSQIGDIERIPSRALRKHTPLFSFSYKFFQHDSFFTEALTPMLFDTVLEVLVTGGSGTMSARGLGLTRQPAETAAMMAHILSLLTSIAFMSKDLAQQIALSFSQTLLSDPVRGLKLLQPPLLQDPTEDMKASRDWAEKQPDQPYDVKADASSLFKVGFTTKLGPSVPHPTTTHAQRVFFRQYVSLVLAFVNSLTVAEPNLPLALFETRFTALLGNVVRKLYNLKNQRGVAPHIMPGLALFLTQTASQHHHLVVPLLSLFFDKNGFASFTENLENGLFIHVNYGIISRVMFSFCAAVPTDTKHQQERAEQPLTETSFYHSGYSVLHPLASFTDYDIFNNFGEDTWKLPVSFASKTHSIPNHENETPSLDNSQQPLSSGEGVDDSPNVQHPITSLPSPNWAPPELPKRGSQLRTYYESSRILSLFYFVLIDDTSFQRFKYSNFDDEQLTKVVQHKNDVWMFLLQYVINSEEIRTKEATERTRRRHENVRYNENKNAKTDVTLVEKACLTQVKEELASGLEWASSFLFMFFSNWMEFVDEKFEWNDSIGAIRNKVYKIKHDSPTFDELLEQVCEEQAEHDDRLQQLHSARDDGSKSSRLPFILRFPFSPILSQVAIQFATLFTTIDTAPDRRLLSLHLISTLLAFLPDPSPLFPLHQTAQLKENYEFCDEMEQMQCAQQDCIFEWYLIDTLITQLDRIEMRDWIIRCQDEDETDSATDDKTTSRTDLERKVRAMNTFLEARETERKALIEEKEKERTRYMYNREKDAKKESEPEKPDPFINMSINEMGEWAEQNWDVIHLDASNPCFPIPPNEKISYQETAKKSVVSLFVPAEMETRNVTAVQNALIVLILSVLKRSIKRYEVVKAQMDKKTAEAAKELEEKELQETEMENEVEETTEKPKKENQNLKLWGSIQPQRPSQVYYWIEEPTAIIDKEEISKKRDLTELEAFRHRILLLMDAFSLQIRKKVDNDSTRHEGDTVQTTFLLHNVGDSVLDDVLDALAELREHLV</sequence>
<feature type="region of interest" description="Disordered" evidence="2">
    <location>
        <begin position="1619"/>
        <end position="1645"/>
    </location>
</feature>
<evidence type="ECO:0000313" key="6">
    <source>
        <dbReference type="Proteomes" id="UP001281761"/>
    </source>
</evidence>
<reference evidence="5 6" key="1">
    <citation type="journal article" date="2022" name="bioRxiv">
        <title>Genomics of Preaxostyla Flagellates Illuminates Evolutionary Transitions and the Path Towards Mitochondrial Loss.</title>
        <authorList>
            <person name="Novak L.V.F."/>
            <person name="Treitli S.C."/>
            <person name="Pyrih J."/>
            <person name="Halakuc P."/>
            <person name="Pipaliya S.V."/>
            <person name="Vacek V."/>
            <person name="Brzon O."/>
            <person name="Soukal P."/>
            <person name="Eme L."/>
            <person name="Dacks J.B."/>
            <person name="Karnkowska A."/>
            <person name="Elias M."/>
            <person name="Hampl V."/>
        </authorList>
    </citation>
    <scope>NUCLEOTIDE SEQUENCE [LARGE SCALE GENOMIC DNA]</scope>
    <source>
        <strain evidence="5">NAU3</strain>
        <tissue evidence="5">Gut</tissue>
    </source>
</reference>
<feature type="region of interest" description="Disordered" evidence="2">
    <location>
        <begin position="3782"/>
        <end position="3831"/>
    </location>
</feature>
<dbReference type="Pfam" id="PF00443">
    <property type="entry name" value="UCH"/>
    <property type="match status" value="1"/>
</dbReference>
<evidence type="ECO:0000256" key="1">
    <source>
        <dbReference type="SAM" id="Coils"/>
    </source>
</evidence>
<dbReference type="GO" id="GO:0004843">
    <property type="term" value="F:cysteine-type deubiquitinase activity"/>
    <property type="evidence" value="ECO:0007669"/>
    <property type="project" value="UniProtKB-EC"/>
</dbReference>
<feature type="compositionally biased region" description="Polar residues" evidence="2">
    <location>
        <begin position="3789"/>
        <end position="3800"/>
    </location>
</feature>
<feature type="region of interest" description="Disordered" evidence="2">
    <location>
        <begin position="544"/>
        <end position="570"/>
    </location>
</feature>
<feature type="compositionally biased region" description="Basic and acidic residues" evidence="2">
    <location>
        <begin position="3142"/>
        <end position="3161"/>
    </location>
</feature>
<feature type="domain" description="USP" evidence="4">
    <location>
        <begin position="1726"/>
        <end position="2134"/>
    </location>
</feature>
<dbReference type="PROSITE" id="PS50235">
    <property type="entry name" value="USP_3"/>
    <property type="match status" value="1"/>
</dbReference>
<keyword evidence="3" id="KW-0472">Membrane</keyword>
<feature type="compositionally biased region" description="Basic and acidic residues" evidence="2">
    <location>
        <begin position="1787"/>
        <end position="1797"/>
    </location>
</feature>
<feature type="region of interest" description="Disordered" evidence="2">
    <location>
        <begin position="946"/>
        <end position="991"/>
    </location>
</feature>
<feature type="transmembrane region" description="Helical" evidence="3">
    <location>
        <begin position="1049"/>
        <end position="1069"/>
    </location>
</feature>
<feature type="compositionally biased region" description="Acidic residues" evidence="2">
    <location>
        <begin position="1766"/>
        <end position="1775"/>
    </location>
</feature>